<name>A0A1E3QYM5_9ASCO</name>
<proteinExistence type="predicted"/>
<gene>
    <name evidence="1" type="ORF">BABINDRAFT_76381</name>
</gene>
<dbReference type="Proteomes" id="UP000094336">
    <property type="component" value="Unassembled WGS sequence"/>
</dbReference>
<protein>
    <submittedName>
        <fullName evidence="1">Uncharacterized protein</fullName>
    </submittedName>
</protein>
<evidence type="ECO:0000313" key="1">
    <source>
        <dbReference type="EMBL" id="ODQ82780.1"/>
    </source>
</evidence>
<dbReference type="RefSeq" id="XP_018988108.1">
    <property type="nucleotide sequence ID" value="XM_019132656.1"/>
</dbReference>
<accession>A0A1E3QYM5</accession>
<evidence type="ECO:0000313" key="2">
    <source>
        <dbReference type="Proteomes" id="UP000094336"/>
    </source>
</evidence>
<dbReference type="EMBL" id="KV454426">
    <property type="protein sequence ID" value="ODQ82780.1"/>
    <property type="molecule type" value="Genomic_DNA"/>
</dbReference>
<dbReference type="AlphaFoldDB" id="A0A1E3QYM5"/>
<organism evidence="1 2">
    <name type="scientific">Babjeviella inositovora NRRL Y-12698</name>
    <dbReference type="NCBI Taxonomy" id="984486"/>
    <lineage>
        <taxon>Eukaryota</taxon>
        <taxon>Fungi</taxon>
        <taxon>Dikarya</taxon>
        <taxon>Ascomycota</taxon>
        <taxon>Saccharomycotina</taxon>
        <taxon>Pichiomycetes</taxon>
        <taxon>Serinales incertae sedis</taxon>
        <taxon>Babjeviella</taxon>
    </lineage>
</organism>
<reference evidence="2" key="1">
    <citation type="submission" date="2016-05" db="EMBL/GenBank/DDBJ databases">
        <title>Comparative genomics of biotechnologically important yeasts.</title>
        <authorList>
            <consortium name="DOE Joint Genome Institute"/>
            <person name="Riley R."/>
            <person name="Haridas S."/>
            <person name="Wolfe K.H."/>
            <person name="Lopes M.R."/>
            <person name="Hittinger C.T."/>
            <person name="Goker M."/>
            <person name="Salamov A."/>
            <person name="Wisecaver J."/>
            <person name="Long T.M."/>
            <person name="Aerts A.L."/>
            <person name="Barry K."/>
            <person name="Choi C."/>
            <person name="Clum A."/>
            <person name="Coughlan A.Y."/>
            <person name="Deshpande S."/>
            <person name="Douglass A.P."/>
            <person name="Hanson S.J."/>
            <person name="Klenk H.-P."/>
            <person name="Labutti K."/>
            <person name="Lapidus A."/>
            <person name="Lindquist E."/>
            <person name="Lipzen A."/>
            <person name="Meier-Kolthoff J.P."/>
            <person name="Ohm R.A."/>
            <person name="Otillar R.P."/>
            <person name="Pangilinan J."/>
            <person name="Peng Y."/>
            <person name="Rokas A."/>
            <person name="Rosa C.A."/>
            <person name="Scheuner C."/>
            <person name="Sibirny A.A."/>
            <person name="Slot J.C."/>
            <person name="Stielow J.B."/>
            <person name="Sun H."/>
            <person name="Kurtzman C.P."/>
            <person name="Blackwell M."/>
            <person name="Grigoriev I.V."/>
            <person name="Jeffries T.W."/>
        </authorList>
    </citation>
    <scope>NUCLEOTIDE SEQUENCE [LARGE SCALE GENOMIC DNA]</scope>
    <source>
        <strain evidence="2">NRRL Y-12698</strain>
    </source>
</reference>
<dbReference type="GeneID" id="30150509"/>
<keyword evidence="2" id="KW-1185">Reference proteome</keyword>
<sequence length="86" mass="9902">MGQNPRVRVCVLDALIIVHSGGNANKSQSQHTNSRYTEFDFLGRRRIRDTLMDFQVKVGEFHCNLGRAFSLCPLPYVYFVIFLFSC</sequence>